<evidence type="ECO:0000256" key="5">
    <source>
        <dbReference type="ARBA" id="ARBA00022723"/>
    </source>
</evidence>
<organism evidence="11 12">
    <name type="scientific">Stephanodiscus triporus</name>
    <dbReference type="NCBI Taxonomy" id="2934178"/>
    <lineage>
        <taxon>Eukaryota</taxon>
        <taxon>Sar</taxon>
        <taxon>Stramenopiles</taxon>
        <taxon>Ochrophyta</taxon>
        <taxon>Bacillariophyta</taxon>
        <taxon>Coscinodiscophyceae</taxon>
        <taxon>Thalassiosirophycidae</taxon>
        <taxon>Stephanodiscales</taxon>
        <taxon>Stephanodiscaceae</taxon>
        <taxon>Stephanodiscus</taxon>
    </lineage>
</organism>
<evidence type="ECO:0000256" key="2">
    <source>
        <dbReference type="ARBA" id="ARBA00011738"/>
    </source>
</evidence>
<dbReference type="Gene3D" id="3.60.15.10">
    <property type="entry name" value="Ribonuclease Z/Hydroxyacylglutathione hydrolase-like"/>
    <property type="match status" value="1"/>
</dbReference>
<feature type="compositionally biased region" description="Gly residues" evidence="9">
    <location>
        <begin position="35"/>
        <end position="45"/>
    </location>
</feature>
<keyword evidence="3" id="KW-0819">tRNA processing</keyword>
<proteinExistence type="inferred from homology"/>
<feature type="region of interest" description="Disordered" evidence="9">
    <location>
        <begin position="35"/>
        <end position="59"/>
    </location>
</feature>
<keyword evidence="6" id="KW-0255">Endonuclease</keyword>
<dbReference type="SUPFAM" id="SSF56281">
    <property type="entry name" value="Metallo-hydrolase/oxidoreductase"/>
    <property type="match status" value="1"/>
</dbReference>
<dbReference type="AlphaFoldDB" id="A0ABD3N2N8"/>
<accession>A0ABD3N2N8</accession>
<dbReference type="PANTHER" id="PTHR46018">
    <property type="entry name" value="ZINC PHOSPHODIESTERASE ELAC PROTEIN 1"/>
    <property type="match status" value="1"/>
</dbReference>
<feature type="compositionally biased region" description="Basic and acidic residues" evidence="9">
    <location>
        <begin position="197"/>
        <end position="208"/>
    </location>
</feature>
<evidence type="ECO:0000256" key="6">
    <source>
        <dbReference type="ARBA" id="ARBA00022759"/>
    </source>
</evidence>
<evidence type="ECO:0000313" key="11">
    <source>
        <dbReference type="EMBL" id="KAL3770404.1"/>
    </source>
</evidence>
<evidence type="ECO:0000256" key="1">
    <source>
        <dbReference type="ARBA" id="ARBA00001947"/>
    </source>
</evidence>
<sequence length="501" mass="54620">MDVVFVGTASCTPGITRGVSCTALRLNWRRKDGGIGGGGGEGAPGAGAVEGESGGGGGERRGVGGVGTWLFDCGESTQLSVQRTPSIRPGKIARIFITHCHGDHSFGLPGLLCLMGTDRNKDDDPVEIYGPEGLRMWLRVAIRYSVSRVVPPYRVHELMDVPMAPEWEEGHRKNGRFYYQTTSRREDGADGGGVVGRGERKVEEEKRRADKKRRRWAMQGLAGSDPTSWISRAPMINLEPSKDFGETDGGRDIFPSYDHPQSSDGAPVWEVVKASDDEKDGDDGEDDVSVHAAPMSHGVPCVGYVVRERDRPGRLRPDLVLPIIERNRASLIERGVVRNPMKVMAMIKNLPPGGSFAFPDGTVVRQEDVVEPPRKGRKIVICGDTADCRAREGLAQDADVLIHEATNTFLPGVDKDGNMKLVTRDAKVHGHSTPSMAGEFAKRINAKKLVLNHFSARYKGDQSIESMTIMTRIERQAMKASGLPEDSVAAAWDFMVLPVSR</sequence>
<evidence type="ECO:0000256" key="3">
    <source>
        <dbReference type="ARBA" id="ARBA00022694"/>
    </source>
</evidence>
<dbReference type="GO" id="GO:0046872">
    <property type="term" value="F:metal ion binding"/>
    <property type="evidence" value="ECO:0007669"/>
    <property type="project" value="UniProtKB-KW"/>
</dbReference>
<dbReference type="InterPro" id="IPR001279">
    <property type="entry name" value="Metallo-B-lactamas"/>
</dbReference>
<reference evidence="11 12" key="1">
    <citation type="submission" date="2024-10" db="EMBL/GenBank/DDBJ databases">
        <title>Updated reference genomes for cyclostephanoid diatoms.</title>
        <authorList>
            <person name="Roberts W.R."/>
            <person name="Alverson A.J."/>
        </authorList>
    </citation>
    <scope>NUCLEOTIDE SEQUENCE [LARGE SCALE GENOMIC DNA]</scope>
    <source>
        <strain evidence="11 12">AJA276-08</strain>
    </source>
</reference>
<dbReference type="GO" id="GO:0008033">
    <property type="term" value="P:tRNA processing"/>
    <property type="evidence" value="ECO:0007669"/>
    <property type="project" value="UniProtKB-KW"/>
</dbReference>
<dbReference type="GO" id="GO:0004519">
    <property type="term" value="F:endonuclease activity"/>
    <property type="evidence" value="ECO:0007669"/>
    <property type="project" value="UniProtKB-KW"/>
</dbReference>
<evidence type="ECO:0000313" key="12">
    <source>
        <dbReference type="Proteomes" id="UP001530315"/>
    </source>
</evidence>
<protein>
    <recommendedName>
        <fullName evidence="10">Metallo-beta-lactamase domain-containing protein</fullName>
    </recommendedName>
</protein>
<dbReference type="Pfam" id="PF00753">
    <property type="entry name" value="Lactamase_B"/>
    <property type="match status" value="1"/>
</dbReference>
<comment type="cofactor">
    <cofactor evidence="1">
        <name>Zn(2+)</name>
        <dbReference type="ChEBI" id="CHEBI:29105"/>
    </cofactor>
</comment>
<keyword evidence="5" id="KW-0479">Metal-binding</keyword>
<name>A0ABD3N2N8_9STRA</name>
<gene>
    <name evidence="11" type="ORF">ACHAW5_002321</name>
</gene>
<feature type="region of interest" description="Disordered" evidence="9">
    <location>
        <begin position="183"/>
        <end position="223"/>
    </location>
</feature>
<evidence type="ECO:0000256" key="8">
    <source>
        <dbReference type="ARBA" id="ARBA00022833"/>
    </source>
</evidence>
<dbReference type="GO" id="GO:0016787">
    <property type="term" value="F:hydrolase activity"/>
    <property type="evidence" value="ECO:0007669"/>
    <property type="project" value="UniProtKB-KW"/>
</dbReference>
<dbReference type="EMBL" id="JALLAZ020001630">
    <property type="protein sequence ID" value="KAL3770404.1"/>
    <property type="molecule type" value="Genomic_DNA"/>
</dbReference>
<comment type="caution">
    <text evidence="11">The sequence shown here is derived from an EMBL/GenBank/DDBJ whole genome shotgun (WGS) entry which is preliminary data.</text>
</comment>
<evidence type="ECO:0000256" key="4">
    <source>
        <dbReference type="ARBA" id="ARBA00022722"/>
    </source>
</evidence>
<dbReference type="InterPro" id="IPR036866">
    <property type="entry name" value="RibonucZ/Hydroxyglut_hydro"/>
</dbReference>
<keyword evidence="12" id="KW-1185">Reference proteome</keyword>
<evidence type="ECO:0000256" key="9">
    <source>
        <dbReference type="SAM" id="MobiDB-lite"/>
    </source>
</evidence>
<dbReference type="HAMAP" id="MF_01818">
    <property type="entry name" value="RNase_Z_BN"/>
    <property type="match status" value="1"/>
</dbReference>
<comment type="subunit">
    <text evidence="2">Homodimer.</text>
</comment>
<keyword evidence="8" id="KW-0862">Zinc</keyword>
<keyword evidence="4" id="KW-0540">Nuclease</keyword>
<evidence type="ECO:0000259" key="10">
    <source>
        <dbReference type="Pfam" id="PF00753"/>
    </source>
</evidence>
<feature type="domain" description="Metallo-beta-lactamase" evidence="10">
    <location>
        <begin position="68"/>
        <end position="111"/>
    </location>
</feature>
<evidence type="ECO:0000256" key="7">
    <source>
        <dbReference type="ARBA" id="ARBA00022801"/>
    </source>
</evidence>
<dbReference type="Proteomes" id="UP001530315">
    <property type="component" value="Unassembled WGS sequence"/>
</dbReference>
<dbReference type="PANTHER" id="PTHR46018:SF2">
    <property type="entry name" value="ZINC PHOSPHODIESTERASE ELAC PROTEIN 1"/>
    <property type="match status" value="1"/>
</dbReference>
<dbReference type="InterPro" id="IPR013471">
    <property type="entry name" value="RNase_Z/BN"/>
</dbReference>
<keyword evidence="7" id="KW-0378">Hydrolase</keyword>